<evidence type="ECO:0000313" key="1">
    <source>
        <dbReference type="EMBL" id="MFB9090025.1"/>
    </source>
</evidence>
<evidence type="ECO:0008006" key="3">
    <source>
        <dbReference type="Google" id="ProtNLM"/>
    </source>
</evidence>
<organism evidence="1 2">
    <name type="scientific">Flavobacterium paronense</name>
    <dbReference type="NCBI Taxonomy" id="1392775"/>
    <lineage>
        <taxon>Bacteria</taxon>
        <taxon>Pseudomonadati</taxon>
        <taxon>Bacteroidota</taxon>
        <taxon>Flavobacteriia</taxon>
        <taxon>Flavobacteriales</taxon>
        <taxon>Flavobacteriaceae</taxon>
        <taxon>Flavobacterium</taxon>
    </lineage>
</organism>
<dbReference type="PROSITE" id="PS51257">
    <property type="entry name" value="PROKAR_LIPOPROTEIN"/>
    <property type="match status" value="1"/>
</dbReference>
<reference evidence="1 2" key="1">
    <citation type="submission" date="2024-09" db="EMBL/GenBank/DDBJ databases">
        <authorList>
            <person name="Sun Q."/>
            <person name="Mori K."/>
        </authorList>
    </citation>
    <scope>NUCLEOTIDE SEQUENCE [LARGE SCALE GENOMIC DNA]</scope>
    <source>
        <strain evidence="1 2">CECT 8460</strain>
    </source>
</reference>
<name>A0ABV5GFW1_9FLAO</name>
<protein>
    <recommendedName>
        <fullName evidence="3">Lipoprotein</fullName>
    </recommendedName>
</protein>
<dbReference type="RefSeq" id="WP_290284413.1">
    <property type="nucleotide sequence ID" value="NZ_JAUFQN010000019.1"/>
</dbReference>
<keyword evidence="2" id="KW-1185">Reference proteome</keyword>
<proteinExistence type="predicted"/>
<evidence type="ECO:0000313" key="2">
    <source>
        <dbReference type="Proteomes" id="UP001589576"/>
    </source>
</evidence>
<dbReference type="Proteomes" id="UP001589576">
    <property type="component" value="Unassembled WGS sequence"/>
</dbReference>
<dbReference type="EMBL" id="JBHMFB010000019">
    <property type="protein sequence ID" value="MFB9090025.1"/>
    <property type="molecule type" value="Genomic_DNA"/>
</dbReference>
<sequence>MRTYNYILAISIFIILFSCKKAEKILPKESYNEKANQLIEQIMNQNSCGCILEIPKESMIRVRQKEQPLRYKNIKQELITKLGLKNEVELENLEMLSNNFTLDRNFISQKKIQIIDIDTFRNKGVLELSKNCPRGRICSLNKPIFDKNYKTAVIYFNFVYSCTSEITVYKEVNGKWIEK</sequence>
<gene>
    <name evidence="1" type="ORF">ACFFUU_10460</name>
</gene>
<comment type="caution">
    <text evidence="1">The sequence shown here is derived from an EMBL/GenBank/DDBJ whole genome shotgun (WGS) entry which is preliminary data.</text>
</comment>
<accession>A0ABV5GFW1</accession>